<reference evidence="2" key="1">
    <citation type="journal article" date="2019" name="Int. J. Syst. Evol. Microbiol.">
        <title>The Global Catalogue of Microorganisms (GCM) 10K type strain sequencing project: providing services to taxonomists for standard genome sequencing and annotation.</title>
        <authorList>
            <consortium name="The Broad Institute Genomics Platform"/>
            <consortium name="The Broad Institute Genome Sequencing Center for Infectious Disease"/>
            <person name="Wu L."/>
            <person name="Ma J."/>
        </authorList>
    </citation>
    <scope>NUCLEOTIDE SEQUENCE [LARGE SCALE GENOMIC DNA]</scope>
    <source>
        <strain evidence="2">JCM 14549</strain>
    </source>
</reference>
<proteinExistence type="predicted"/>
<name>A0ABP5GV36_9ACTN</name>
<evidence type="ECO:0000313" key="2">
    <source>
        <dbReference type="Proteomes" id="UP001403094"/>
    </source>
</evidence>
<evidence type="ECO:0000313" key="1">
    <source>
        <dbReference type="EMBL" id="GAA2053272.1"/>
    </source>
</evidence>
<keyword evidence="2" id="KW-1185">Reference proteome</keyword>
<organism evidence="1 2">
    <name type="scientific">Streptomyces cheonanensis</name>
    <dbReference type="NCBI Taxonomy" id="312720"/>
    <lineage>
        <taxon>Bacteria</taxon>
        <taxon>Bacillati</taxon>
        <taxon>Actinomycetota</taxon>
        <taxon>Actinomycetes</taxon>
        <taxon>Kitasatosporales</taxon>
        <taxon>Streptomycetaceae</taxon>
        <taxon>Streptomyces</taxon>
    </lineage>
</organism>
<comment type="caution">
    <text evidence="1">The sequence shown here is derived from an EMBL/GenBank/DDBJ whole genome shotgun (WGS) entry which is preliminary data.</text>
</comment>
<accession>A0ABP5GV36</accession>
<gene>
    <name evidence="1" type="ORF">GCM10009757_28020</name>
</gene>
<dbReference type="EMBL" id="BAAANQ010000004">
    <property type="protein sequence ID" value="GAA2053272.1"/>
    <property type="molecule type" value="Genomic_DNA"/>
</dbReference>
<protein>
    <submittedName>
        <fullName evidence="1">Uncharacterized protein</fullName>
    </submittedName>
</protein>
<dbReference type="Proteomes" id="UP001403094">
    <property type="component" value="Unassembled WGS sequence"/>
</dbReference>
<sequence length="84" mass="9074">MTPAVRCEAAHPDDRTPCEGPPAVTVRDLLGSEVTGCVHHAARMYASLEGPRVYPLPGHDGAALTVYRCAQTIRPFCWLEEGAQ</sequence>